<dbReference type="PANTHER" id="PTHR10362">
    <property type="entry name" value="HISTIDINE AMMONIA-LYASE"/>
    <property type="match status" value="1"/>
</dbReference>
<dbReference type="AlphaFoldDB" id="A0A6J6NSR1"/>
<protein>
    <submittedName>
        <fullName evidence="1">Unannotated protein</fullName>
    </submittedName>
</protein>
<proteinExistence type="predicted"/>
<name>A0A6J6NSR1_9ZZZZ</name>
<dbReference type="Pfam" id="PF00221">
    <property type="entry name" value="Lyase_aromatic"/>
    <property type="match status" value="1"/>
</dbReference>
<evidence type="ECO:0000313" key="1">
    <source>
        <dbReference type="EMBL" id="CAB4689649.1"/>
    </source>
</evidence>
<dbReference type="InterPro" id="IPR001106">
    <property type="entry name" value="Aromatic_Lyase"/>
</dbReference>
<dbReference type="SUPFAM" id="SSF48557">
    <property type="entry name" value="L-aspartase-like"/>
    <property type="match status" value="1"/>
</dbReference>
<sequence>MLDFLAIVAADVASISERRTDRFLDKARNHGLPPFLAHDPGVDSGLMIAQYTQAAIVSELKRLAVPASVDSIPSSAMQEDHVSMGWSAARKLRRSVDGLTRVVAIELMTAARALELRAPLTPSPASAAVIGLLRSHGVEGPGPDRHLSPEIEAAVGLVASGAVLSTVEEEIGSLR</sequence>
<gene>
    <name evidence="1" type="ORF">UFOPK2579_00321</name>
</gene>
<dbReference type="InterPro" id="IPR008948">
    <property type="entry name" value="L-Aspartase-like"/>
</dbReference>
<dbReference type="EMBL" id="CAEZXR010000023">
    <property type="protein sequence ID" value="CAB4689649.1"/>
    <property type="molecule type" value="Genomic_DNA"/>
</dbReference>
<dbReference type="Gene3D" id="1.20.200.10">
    <property type="entry name" value="Fumarase/aspartase (Central domain)"/>
    <property type="match status" value="1"/>
</dbReference>
<reference evidence="1" key="1">
    <citation type="submission" date="2020-05" db="EMBL/GenBank/DDBJ databases">
        <authorList>
            <person name="Chiriac C."/>
            <person name="Salcher M."/>
            <person name="Ghai R."/>
            <person name="Kavagutti S V."/>
        </authorList>
    </citation>
    <scope>NUCLEOTIDE SEQUENCE</scope>
</reference>
<organism evidence="1">
    <name type="scientific">freshwater metagenome</name>
    <dbReference type="NCBI Taxonomy" id="449393"/>
    <lineage>
        <taxon>unclassified sequences</taxon>
        <taxon>metagenomes</taxon>
        <taxon>ecological metagenomes</taxon>
    </lineage>
</organism>
<dbReference type="GO" id="GO:0003824">
    <property type="term" value="F:catalytic activity"/>
    <property type="evidence" value="ECO:0007669"/>
    <property type="project" value="InterPro"/>
</dbReference>
<accession>A0A6J6NSR1</accession>